<feature type="signal peptide" evidence="1">
    <location>
        <begin position="1"/>
        <end position="23"/>
    </location>
</feature>
<name>A0ABT9QSJ3_9ACTN</name>
<evidence type="ECO:0000313" key="3">
    <source>
        <dbReference type="Proteomes" id="UP001225356"/>
    </source>
</evidence>
<keyword evidence="1" id="KW-0732">Signal</keyword>
<protein>
    <submittedName>
        <fullName evidence="2">Uncharacterized protein</fullName>
    </submittedName>
</protein>
<proteinExistence type="predicted"/>
<gene>
    <name evidence="2" type="ORF">J2853_008943</name>
</gene>
<reference evidence="2 3" key="1">
    <citation type="submission" date="2023-07" db="EMBL/GenBank/DDBJ databases">
        <title>Sequencing the genomes of 1000 actinobacteria strains.</title>
        <authorList>
            <person name="Klenk H.-P."/>
        </authorList>
    </citation>
    <scope>NUCLEOTIDE SEQUENCE [LARGE SCALE GENOMIC DNA]</scope>
    <source>
        <strain evidence="2 3">DSM 46740</strain>
    </source>
</reference>
<keyword evidence="3" id="KW-1185">Reference proteome</keyword>
<comment type="caution">
    <text evidence="2">The sequence shown here is derived from an EMBL/GenBank/DDBJ whole genome shotgun (WGS) entry which is preliminary data.</text>
</comment>
<dbReference type="RefSeq" id="WP_307567740.1">
    <property type="nucleotide sequence ID" value="NZ_JAUSQU010000001.1"/>
</dbReference>
<sequence length="136" mass="15176">MFARILRLIFQALSSSSVPTAVAPPSIFFEIGPLGLLLAEIYRNPAPEGSHQMLLELMDAEAEAARKSSEEARSLVNAIDDFEFAVDELLLCADDQYDEDDRFRLMNAMGEVRSKAFGVACALQHYLARHPRSHLH</sequence>
<evidence type="ECO:0000313" key="2">
    <source>
        <dbReference type="EMBL" id="MDP9849732.1"/>
    </source>
</evidence>
<organism evidence="2 3">
    <name type="scientific">Streptosporangium lutulentum</name>
    <dbReference type="NCBI Taxonomy" id="1461250"/>
    <lineage>
        <taxon>Bacteria</taxon>
        <taxon>Bacillati</taxon>
        <taxon>Actinomycetota</taxon>
        <taxon>Actinomycetes</taxon>
        <taxon>Streptosporangiales</taxon>
        <taxon>Streptosporangiaceae</taxon>
        <taxon>Streptosporangium</taxon>
    </lineage>
</organism>
<dbReference type="Proteomes" id="UP001225356">
    <property type="component" value="Unassembled WGS sequence"/>
</dbReference>
<dbReference type="EMBL" id="JAUSQU010000001">
    <property type="protein sequence ID" value="MDP9849732.1"/>
    <property type="molecule type" value="Genomic_DNA"/>
</dbReference>
<evidence type="ECO:0000256" key="1">
    <source>
        <dbReference type="SAM" id="SignalP"/>
    </source>
</evidence>
<accession>A0ABT9QSJ3</accession>
<feature type="chain" id="PRO_5045605952" evidence="1">
    <location>
        <begin position="24"/>
        <end position="136"/>
    </location>
</feature>